<feature type="region of interest" description="Disordered" evidence="1">
    <location>
        <begin position="386"/>
        <end position="416"/>
    </location>
</feature>
<accession>W0RJF2</accession>
<dbReference type="InterPro" id="IPR036188">
    <property type="entry name" value="FAD/NAD-bd_sf"/>
</dbReference>
<dbReference type="CDD" id="cd02932">
    <property type="entry name" value="OYE_YqiM_FMN"/>
    <property type="match status" value="1"/>
</dbReference>
<dbReference type="Gene3D" id="3.50.50.60">
    <property type="entry name" value="FAD/NAD(P)-binding domain"/>
    <property type="match status" value="1"/>
</dbReference>
<organism evidence="4 5">
    <name type="scientific">Gemmatirosa kalamazoonensis</name>
    <dbReference type="NCBI Taxonomy" id="861299"/>
    <lineage>
        <taxon>Bacteria</taxon>
        <taxon>Pseudomonadati</taxon>
        <taxon>Gemmatimonadota</taxon>
        <taxon>Gemmatimonadia</taxon>
        <taxon>Gemmatimonadales</taxon>
        <taxon>Gemmatimonadaceae</taxon>
        <taxon>Gemmatirosa</taxon>
    </lineage>
</organism>
<dbReference type="KEGG" id="gba:J421_2011"/>
<dbReference type="PANTHER" id="PTHR43303:SF3">
    <property type="entry name" value="BLR3436 PROTEIN"/>
    <property type="match status" value="1"/>
</dbReference>
<dbReference type="EMBL" id="CP007128">
    <property type="protein sequence ID" value="AHG89548.1"/>
    <property type="molecule type" value="Genomic_DNA"/>
</dbReference>
<dbReference type="OrthoDB" id="9772736at2"/>
<dbReference type="RefSeq" id="WP_025411045.1">
    <property type="nucleotide sequence ID" value="NZ_CP007128.1"/>
</dbReference>
<dbReference type="GO" id="GO:0010181">
    <property type="term" value="F:FMN binding"/>
    <property type="evidence" value="ECO:0007669"/>
    <property type="project" value="InterPro"/>
</dbReference>
<dbReference type="PRINTS" id="PR00420">
    <property type="entry name" value="RNGMNOXGNASE"/>
</dbReference>
<dbReference type="InterPro" id="IPR044152">
    <property type="entry name" value="YqjM-like"/>
</dbReference>
<dbReference type="InParanoid" id="W0RJF2"/>
<dbReference type="STRING" id="861299.J421_2011"/>
<dbReference type="Pfam" id="PF01494">
    <property type="entry name" value="FAD_binding_3"/>
    <property type="match status" value="1"/>
</dbReference>
<dbReference type="GO" id="GO:0071949">
    <property type="term" value="F:FAD binding"/>
    <property type="evidence" value="ECO:0007669"/>
    <property type="project" value="InterPro"/>
</dbReference>
<dbReference type="SUPFAM" id="SSF51395">
    <property type="entry name" value="FMN-linked oxidoreductases"/>
    <property type="match status" value="1"/>
</dbReference>
<feature type="domain" description="FAD-binding" evidence="3">
    <location>
        <begin position="2"/>
        <end position="321"/>
    </location>
</feature>
<dbReference type="PATRIC" id="fig|861299.3.peg.2047"/>
<dbReference type="eggNOG" id="COG1902">
    <property type="taxonomic scope" value="Bacteria"/>
</dbReference>
<dbReference type="InterPro" id="IPR013785">
    <property type="entry name" value="Aldolase_TIM"/>
</dbReference>
<dbReference type="Proteomes" id="UP000019151">
    <property type="component" value="Chromosome"/>
</dbReference>
<dbReference type="HOGENOM" id="CLU_012153_10_0_0"/>
<reference evidence="4 5" key="1">
    <citation type="journal article" date="2014" name="Genome Announc.">
        <title>Genome Sequence and Methylome of Soil Bacterium Gemmatirosa kalamazoonensis KBS708T, a Member of the Rarely Cultivated Gemmatimonadetes Phylum.</title>
        <authorList>
            <person name="Debruyn J.M."/>
            <person name="Radosevich M."/>
            <person name="Wommack K.E."/>
            <person name="Polson S.W."/>
            <person name="Hauser L.J."/>
            <person name="Fawaz M.N."/>
            <person name="Korlach J."/>
            <person name="Tsai Y.C."/>
        </authorList>
    </citation>
    <scope>NUCLEOTIDE SEQUENCE [LARGE SCALE GENOMIC DNA]</scope>
    <source>
        <strain evidence="4 5">KBS708</strain>
    </source>
</reference>
<keyword evidence="5" id="KW-1185">Reference proteome</keyword>
<dbReference type="InterPro" id="IPR001155">
    <property type="entry name" value="OxRdtase_FMN_N"/>
</dbReference>
<dbReference type="Gene3D" id="3.30.9.20">
    <property type="match status" value="1"/>
</dbReference>
<dbReference type="SUPFAM" id="SSF51905">
    <property type="entry name" value="FAD/NAD(P)-binding domain"/>
    <property type="match status" value="1"/>
</dbReference>
<sequence>MQVVIVGGGPAGLYAAVLLRLVDPAGDVVVLERQEPGAGPVDGVAFAEPTLARVRAADPPTYDRIAQHFERWTDLEVQVHGRTMRSGGHSFAGISRRTLNAVLAERADALGADLRFGVDIRDDDALAAHGLGDADVVVAADGPHSALRDKYAEHFRPHLEERPTYNACFATTARFDASTFVFVENEHGIFQAHAFPQDDRLSTFIVQCDPESWNNAGFDWQDPAVTLGYCERLFAPWLGEHPLLSDFGTSESPWRRFVRVSNDRWHHERVVLLGAAAHTTHFSAGVSTRLAMEDGLALALALAEGGPDEASFAAYAAERKAETLRLQSATASSMEWFENIRRYINLPTEQFAYALVSRTQGVGHETLRRRDREFLARVERSFVAEGGTRDSGLGTRDSGADAESRVPSPESRVPPPMFTPFRLRDMTLVNRVVVAPMDLYSAEDDGTPNDFHVAHYGARALGGAGLLITEMAAVSPDARLSLGSAGMYRDEHIAAWRRVTDVVHKWTPAKICLQLGHAGPKGSTKRPWEEPDAAIGEGGWETLAPSAVPFRPGMQVPRAMTRADMDRVRDDFVRATRMAADANVDMVELQCAQGLLLSAFITPVMNHRDDEYGGSLENRLRYPLEVFRAVRGAWPDERPMSVCISATDWVEGGVDAAEAVEIARAFRAAGVDIVQVSAGHTAPNARPVYGRMFQTPFSDRIRNEAGVPTIAVGNITDADEVNAIIASGRADLCALGRPHLINPNWTLHAAAGSGTDAQWWPTQYERGRQQLERELQHRVDMLEAGAL</sequence>
<dbReference type="PANTHER" id="PTHR43303">
    <property type="entry name" value="NADPH DEHYDROGENASE C23G7.10C-RELATED"/>
    <property type="match status" value="1"/>
</dbReference>
<dbReference type="AlphaFoldDB" id="W0RJF2"/>
<dbReference type="InterPro" id="IPR002938">
    <property type="entry name" value="FAD-bd"/>
</dbReference>
<dbReference type="Gene3D" id="3.20.20.70">
    <property type="entry name" value="Aldolase class I"/>
    <property type="match status" value="1"/>
</dbReference>
<feature type="domain" description="NADH:flavin oxidoreductase/NADH oxidase N-terminal" evidence="2">
    <location>
        <begin position="417"/>
        <end position="752"/>
    </location>
</feature>
<evidence type="ECO:0000259" key="3">
    <source>
        <dbReference type="Pfam" id="PF01494"/>
    </source>
</evidence>
<name>W0RJF2_9BACT</name>
<evidence type="ECO:0000313" key="5">
    <source>
        <dbReference type="Proteomes" id="UP000019151"/>
    </source>
</evidence>
<gene>
    <name evidence="4" type="ORF">J421_2011</name>
</gene>
<protein>
    <submittedName>
        <fullName evidence="4">NADH:flavin oxidoreductase/NADH oxidase</fullName>
    </submittedName>
</protein>
<dbReference type="GO" id="GO:0050661">
    <property type="term" value="F:NADP binding"/>
    <property type="evidence" value="ECO:0007669"/>
    <property type="project" value="InterPro"/>
</dbReference>
<evidence type="ECO:0000259" key="2">
    <source>
        <dbReference type="Pfam" id="PF00724"/>
    </source>
</evidence>
<dbReference type="GO" id="GO:0003959">
    <property type="term" value="F:NADPH dehydrogenase activity"/>
    <property type="evidence" value="ECO:0007669"/>
    <property type="project" value="InterPro"/>
</dbReference>
<dbReference type="Pfam" id="PF00724">
    <property type="entry name" value="Oxidored_FMN"/>
    <property type="match status" value="1"/>
</dbReference>
<evidence type="ECO:0000256" key="1">
    <source>
        <dbReference type="SAM" id="MobiDB-lite"/>
    </source>
</evidence>
<evidence type="ECO:0000313" key="4">
    <source>
        <dbReference type="EMBL" id="AHG89548.1"/>
    </source>
</evidence>
<proteinExistence type="predicted"/>
<dbReference type="eggNOG" id="COG0654">
    <property type="taxonomic scope" value="Bacteria"/>
</dbReference>